<organism evidence="1 2">
    <name type="scientific">Candidatus Gallitreponema excrementavium</name>
    <dbReference type="NCBI Taxonomy" id="2840840"/>
    <lineage>
        <taxon>Bacteria</taxon>
        <taxon>Pseudomonadati</taxon>
        <taxon>Spirochaetota</taxon>
        <taxon>Spirochaetia</taxon>
        <taxon>Spirochaetales</taxon>
        <taxon>Candidatus Gallitreponema</taxon>
    </lineage>
</organism>
<name>A0A9D9N2B8_9SPIR</name>
<reference evidence="1" key="1">
    <citation type="submission" date="2020-10" db="EMBL/GenBank/DDBJ databases">
        <authorList>
            <person name="Gilroy R."/>
        </authorList>
    </citation>
    <scope>NUCLEOTIDE SEQUENCE</scope>
    <source>
        <strain evidence="1">10532</strain>
    </source>
</reference>
<dbReference type="AlphaFoldDB" id="A0A9D9N2B8"/>
<comment type="caution">
    <text evidence="1">The sequence shown here is derived from an EMBL/GenBank/DDBJ whole genome shotgun (WGS) entry which is preliminary data.</text>
</comment>
<gene>
    <name evidence="1" type="ORF">IAA81_06125</name>
</gene>
<evidence type="ECO:0000313" key="1">
    <source>
        <dbReference type="EMBL" id="MBO8457787.1"/>
    </source>
</evidence>
<accession>A0A9D9N2B8</accession>
<reference evidence="1" key="2">
    <citation type="journal article" date="2021" name="PeerJ">
        <title>Extensive microbial diversity within the chicken gut microbiome revealed by metagenomics and culture.</title>
        <authorList>
            <person name="Gilroy R."/>
            <person name="Ravi A."/>
            <person name="Getino M."/>
            <person name="Pursley I."/>
            <person name="Horton D.L."/>
            <person name="Alikhan N.F."/>
            <person name="Baker D."/>
            <person name="Gharbi K."/>
            <person name="Hall N."/>
            <person name="Watson M."/>
            <person name="Adriaenssens E.M."/>
            <person name="Foster-Nyarko E."/>
            <person name="Jarju S."/>
            <person name="Secka A."/>
            <person name="Antonio M."/>
            <person name="Oren A."/>
            <person name="Chaudhuri R.R."/>
            <person name="La Ragione R."/>
            <person name="Hildebrand F."/>
            <person name="Pallen M.J."/>
        </authorList>
    </citation>
    <scope>NUCLEOTIDE SEQUENCE</scope>
    <source>
        <strain evidence="1">10532</strain>
    </source>
</reference>
<sequence length="234" mass="27277">MNFPRFLSCFFVVSFCLVCVNLSGLDSSSSFLERTTDDVVLRQHFWVFRELPPGVVRDEPYNPEEVLEKYALYIMQLSVFGGRVTYTPSDKTRGIEEFFEFIPRYPIKEPDPSFTLERVCYDDENKISAWASYRIDSSNSSYLRYWQMVNPKKYPADGYGSLDKGLEGVFEAYRDGMKNALRNYARTIVKNKPREIRADICIYGVPRLTVNAGRYEAKFEVLIKIEEIIPYTVF</sequence>
<protein>
    <submittedName>
        <fullName evidence="1">Uncharacterized protein</fullName>
    </submittedName>
</protein>
<dbReference type="EMBL" id="JADIMM010000079">
    <property type="protein sequence ID" value="MBO8457787.1"/>
    <property type="molecule type" value="Genomic_DNA"/>
</dbReference>
<proteinExistence type="predicted"/>
<dbReference type="Proteomes" id="UP000823638">
    <property type="component" value="Unassembled WGS sequence"/>
</dbReference>
<evidence type="ECO:0000313" key="2">
    <source>
        <dbReference type="Proteomes" id="UP000823638"/>
    </source>
</evidence>